<feature type="compositionally biased region" description="Polar residues" evidence="1">
    <location>
        <begin position="160"/>
        <end position="170"/>
    </location>
</feature>
<organism evidence="2">
    <name type="scientific">Drosophila rhopaloa</name>
    <name type="common">Fruit fly</name>
    <dbReference type="NCBI Taxonomy" id="1041015"/>
    <lineage>
        <taxon>Eukaryota</taxon>
        <taxon>Metazoa</taxon>
        <taxon>Ecdysozoa</taxon>
        <taxon>Arthropoda</taxon>
        <taxon>Hexapoda</taxon>
        <taxon>Insecta</taxon>
        <taxon>Pterygota</taxon>
        <taxon>Neoptera</taxon>
        <taxon>Endopterygota</taxon>
        <taxon>Diptera</taxon>
        <taxon>Brachycera</taxon>
        <taxon>Muscomorpha</taxon>
        <taxon>Ephydroidea</taxon>
        <taxon>Drosophilidae</taxon>
        <taxon>Drosophila</taxon>
        <taxon>Sophophora</taxon>
    </lineage>
</organism>
<feature type="region of interest" description="Disordered" evidence="1">
    <location>
        <begin position="153"/>
        <end position="172"/>
    </location>
</feature>
<feature type="non-terminal residue" evidence="2">
    <location>
        <position position="647"/>
    </location>
</feature>
<proteinExistence type="predicted"/>
<name>A0A6P4E0W1_DRORH</name>
<dbReference type="AlphaFoldDB" id="A0A6P4E0W1"/>
<gene>
    <name evidence="2" type="primary">LOC108039099</name>
</gene>
<feature type="compositionally biased region" description="Polar residues" evidence="1">
    <location>
        <begin position="613"/>
        <end position="628"/>
    </location>
</feature>
<evidence type="ECO:0000256" key="1">
    <source>
        <dbReference type="SAM" id="MobiDB-lite"/>
    </source>
</evidence>
<sequence>MPIGKLKMPTRSEVVGEDSANVPKMELLKVNYVYQCKNAIMHRSNESPLPARENNATCFGGYRHQLGKLSQTSHSHQTGRSLSPSSFRTPLAYLKPPIVDSWELLLQPTQKRGLKPILKPEETKMINFTLSQTDSHSAEFFKNLNTFSMDSRPNIDDFKNSQSSTNQSHPLTAVSGIKSRADRIARIENRECNFHIKPDSRIAKHSSVPEWMFKNAGTGDDSGLSKCSNNVSAEPPEQYFRLQHKAKLKHVQKKRQPLLMTDRLRHKKERPTKPSGLPQTNYCDESYDYKLCSMPQSEEGQNKANCKDKRVSVKSCSDSGVSLSKDCSQKSKTIYNGKRANFENIEKHGLAKKFEELNGSIQIKPHGDPNDLQNFSKKDLNKATTNELLIAAAENTKKCNIEMERRLNNLKVRGKEPTFDECWDRETGSPYDDYEKGNIPLSPTPKISSFVKPYNKNSELVFTNGNLSELSELSKSSRSTTSLSLSGCSKCYLDNSSVCSSEEDCCECNDQKYSTTPIDYLSNDCYNAIEGVFWNNAYDDIPPVDITPSCCCSLSCCDEDDCSFFDGNLCVEIKSVPAHQPEDCGAAEYLTRNKMIPLKKYAENDSRLRSNDDTNLPASKSISPVPKTSEQIQNQVIDVLKVEADKN</sequence>
<dbReference type="RefSeq" id="XP_016971512.1">
    <property type="nucleotide sequence ID" value="XM_017116023.1"/>
</dbReference>
<feature type="region of interest" description="Disordered" evidence="1">
    <location>
        <begin position="607"/>
        <end position="628"/>
    </location>
</feature>
<protein>
    <submittedName>
        <fullName evidence="2">Uncharacterized protein LOC108039099</fullName>
    </submittedName>
</protein>
<evidence type="ECO:0000313" key="2">
    <source>
        <dbReference type="RefSeq" id="XP_016971512.1"/>
    </source>
</evidence>
<accession>A0A6P4E0W1</accession>
<reference evidence="2" key="1">
    <citation type="submission" date="2025-08" db="UniProtKB">
        <authorList>
            <consortium name="RefSeq"/>
        </authorList>
    </citation>
    <scope>IDENTIFICATION</scope>
</reference>